<evidence type="ECO:0000259" key="5">
    <source>
        <dbReference type="Pfam" id="PF21546"/>
    </source>
</evidence>
<evidence type="ECO:0000259" key="4">
    <source>
        <dbReference type="Pfam" id="PF00370"/>
    </source>
</evidence>
<evidence type="ECO:0000256" key="2">
    <source>
        <dbReference type="ARBA" id="ARBA00022679"/>
    </source>
</evidence>
<dbReference type="InterPro" id="IPR043129">
    <property type="entry name" value="ATPase_NBD"/>
</dbReference>
<feature type="domain" description="Carbohydrate kinase FGGY N-terminal" evidence="4">
    <location>
        <begin position="8"/>
        <end position="222"/>
    </location>
</feature>
<evidence type="ECO:0000256" key="3">
    <source>
        <dbReference type="ARBA" id="ARBA00022777"/>
    </source>
</evidence>
<dbReference type="SUPFAM" id="SSF53067">
    <property type="entry name" value="Actin-like ATPase domain"/>
    <property type="match status" value="2"/>
</dbReference>
<dbReference type="EMBL" id="JASHIF010000023">
    <property type="protein sequence ID" value="MDI9861866.1"/>
    <property type="molecule type" value="Genomic_DNA"/>
</dbReference>
<dbReference type="CDD" id="cd07772">
    <property type="entry name" value="ASKHA_NBD_FGGY_NaCK-like"/>
    <property type="match status" value="1"/>
</dbReference>
<keyword evidence="2" id="KW-0808">Transferase</keyword>
<dbReference type="Pfam" id="PF00370">
    <property type="entry name" value="FGGY_N"/>
    <property type="match status" value="1"/>
</dbReference>
<feature type="domain" description="Carbohydrate kinase FGGY C-terminal" evidence="5">
    <location>
        <begin position="246"/>
        <end position="440"/>
    </location>
</feature>
<organism evidence="6 7">
    <name type="scientific">Flectobacillus roseus</name>
    <dbReference type="NCBI Taxonomy" id="502259"/>
    <lineage>
        <taxon>Bacteria</taxon>
        <taxon>Pseudomonadati</taxon>
        <taxon>Bacteroidota</taxon>
        <taxon>Cytophagia</taxon>
        <taxon>Cytophagales</taxon>
        <taxon>Flectobacillaceae</taxon>
        <taxon>Flectobacillus</taxon>
    </lineage>
</organism>
<evidence type="ECO:0000313" key="6">
    <source>
        <dbReference type="EMBL" id="MDI9861866.1"/>
    </source>
</evidence>
<accession>A0ABT6YFE3</accession>
<protein>
    <submittedName>
        <fullName evidence="6">FGGY family carbohydrate kinase</fullName>
    </submittedName>
</protein>
<dbReference type="Gene3D" id="3.30.420.40">
    <property type="match status" value="2"/>
</dbReference>
<name>A0ABT6YFE3_9BACT</name>
<proteinExistence type="inferred from homology"/>
<sequence length="467" mass="53486">MNPIPVCAIFDIGKTNKKLFLFDEQYQIVWEKSMQFPETVDEDGDACEDVNLLQSWVLESWNEVLSLDNFVVNALNFSTYGASFVYVNEEGNVLTPLYNYLKAYSTDLQKQFYDTYGGEEEFAVRTASPVLGSLNSGMQIYRLKYEKPEIFEQVKYCLHLPQFLHSLFTKKYYSDITSIGCHTNLWDFRVQKYHEWTSREKIETKLPTLFYSDEVVKLAIGDKAVSVGVGLHDSSSALIPYLINFQEPFILLSTGTWSISLNPFNDIPLTFEELQYDCLCYMHYQGKPVKASRLFSGYEHEIQTKRIAQHFGAENDFFKTVAYDAQIIDRLKNAQSPSASEEDNKYELLKSSLFEHRELADYSSVEEAYHQLMLDIMTQQLISTELVLHNYPVKRVFVDGGFSKNPIFMNLLAAAFPELEVFAASMAQASSLGAALAIHKHWNSKALPGDLIDLKYYACQPTLLPKN</sequence>
<gene>
    <name evidence="6" type="ORF">QM524_21775</name>
</gene>
<dbReference type="PANTHER" id="PTHR10196:SF57">
    <property type="entry name" value="XYLULOSE KINASE"/>
    <property type="match status" value="1"/>
</dbReference>
<keyword evidence="3 6" id="KW-0418">Kinase</keyword>
<evidence type="ECO:0000256" key="1">
    <source>
        <dbReference type="ARBA" id="ARBA00009156"/>
    </source>
</evidence>
<dbReference type="PANTHER" id="PTHR10196">
    <property type="entry name" value="SUGAR KINASE"/>
    <property type="match status" value="1"/>
</dbReference>
<comment type="caution">
    <text evidence="6">The sequence shown here is derived from an EMBL/GenBank/DDBJ whole genome shotgun (WGS) entry which is preliminary data.</text>
</comment>
<dbReference type="InterPro" id="IPR049382">
    <property type="entry name" value="FGGY_C_2"/>
</dbReference>
<dbReference type="RefSeq" id="WP_283346211.1">
    <property type="nucleotide sequence ID" value="NZ_JASHIF010000023.1"/>
</dbReference>
<dbReference type="InterPro" id="IPR018484">
    <property type="entry name" value="FGGY_N"/>
</dbReference>
<dbReference type="Proteomes" id="UP001236507">
    <property type="component" value="Unassembled WGS sequence"/>
</dbReference>
<comment type="similarity">
    <text evidence="1">Belongs to the FGGY kinase family.</text>
</comment>
<reference evidence="6 7" key="1">
    <citation type="submission" date="2023-05" db="EMBL/GenBank/DDBJ databases">
        <title>Novel species of genus Flectobacillus isolated from stream in China.</title>
        <authorList>
            <person name="Lu H."/>
        </authorList>
    </citation>
    <scope>NUCLEOTIDE SEQUENCE [LARGE SCALE GENOMIC DNA]</scope>
    <source>
        <strain evidence="6 7">KCTC 42575</strain>
    </source>
</reference>
<dbReference type="GO" id="GO:0016301">
    <property type="term" value="F:kinase activity"/>
    <property type="evidence" value="ECO:0007669"/>
    <property type="project" value="UniProtKB-KW"/>
</dbReference>
<dbReference type="Pfam" id="PF21546">
    <property type="entry name" value="FGGY_C_2"/>
    <property type="match status" value="1"/>
</dbReference>
<evidence type="ECO:0000313" key="7">
    <source>
        <dbReference type="Proteomes" id="UP001236507"/>
    </source>
</evidence>
<keyword evidence="7" id="KW-1185">Reference proteome</keyword>